<proteinExistence type="predicted"/>
<feature type="region of interest" description="Disordered" evidence="1">
    <location>
        <begin position="23"/>
        <end position="51"/>
    </location>
</feature>
<feature type="chain" id="PRO_5040261185" description="CG16743 protein" evidence="2">
    <location>
        <begin position="24"/>
        <end position="183"/>
    </location>
</feature>
<feature type="compositionally biased region" description="Pro residues" evidence="1">
    <location>
        <begin position="92"/>
        <end position="107"/>
    </location>
</feature>
<feature type="compositionally biased region" description="Basic and acidic residues" evidence="1">
    <location>
        <begin position="169"/>
        <end position="183"/>
    </location>
</feature>
<comment type="caution">
    <text evidence="3">The sequence shown here is derived from an EMBL/GenBank/DDBJ whole genome shotgun (WGS) entry which is preliminary data.</text>
</comment>
<organism evidence="3 4">
    <name type="scientific">Drosophila gunungcola</name>
    <name type="common">fruit fly</name>
    <dbReference type="NCBI Taxonomy" id="103775"/>
    <lineage>
        <taxon>Eukaryota</taxon>
        <taxon>Metazoa</taxon>
        <taxon>Ecdysozoa</taxon>
        <taxon>Arthropoda</taxon>
        <taxon>Hexapoda</taxon>
        <taxon>Insecta</taxon>
        <taxon>Pterygota</taxon>
        <taxon>Neoptera</taxon>
        <taxon>Endopterygota</taxon>
        <taxon>Diptera</taxon>
        <taxon>Brachycera</taxon>
        <taxon>Muscomorpha</taxon>
        <taxon>Ephydroidea</taxon>
        <taxon>Drosophilidae</taxon>
        <taxon>Drosophila</taxon>
        <taxon>Sophophora</taxon>
    </lineage>
</organism>
<accession>A0A9P9YTB9</accession>
<evidence type="ECO:0000313" key="4">
    <source>
        <dbReference type="Proteomes" id="UP001059596"/>
    </source>
</evidence>
<keyword evidence="2" id="KW-0732">Signal</keyword>
<protein>
    <recommendedName>
        <fullName evidence="5">CG16743 protein</fullName>
    </recommendedName>
</protein>
<evidence type="ECO:0000256" key="1">
    <source>
        <dbReference type="SAM" id="MobiDB-lite"/>
    </source>
</evidence>
<feature type="region of interest" description="Disordered" evidence="1">
    <location>
        <begin position="79"/>
        <end position="183"/>
    </location>
</feature>
<dbReference type="Proteomes" id="UP001059596">
    <property type="component" value="Unassembled WGS sequence"/>
</dbReference>
<dbReference type="AlphaFoldDB" id="A0A9P9YTB9"/>
<feature type="signal peptide" evidence="2">
    <location>
        <begin position="1"/>
        <end position="23"/>
    </location>
</feature>
<evidence type="ECO:0008006" key="5">
    <source>
        <dbReference type="Google" id="ProtNLM"/>
    </source>
</evidence>
<gene>
    <name evidence="3" type="ORF">M5D96_004023</name>
</gene>
<sequence length="183" mass="19901">MWNWTAIGVLLVLGCQCAGVVRADSDSDSDSSSSGELKSKPKTIEHKYNNPAYPTPYGFGYPYQPYGYNQMPPYPYPQPPMPGYYNPYRHTAPPPPPPLMYPPPIYQPDPAAYRGAYPPQTGEGPTAGWNANPPTNQVQPQQPSPGQGSGPSAPYPPGGSSVINHSLKVNKEYNEDGHHSNTK</sequence>
<feature type="compositionally biased region" description="Low complexity" evidence="1">
    <location>
        <begin position="130"/>
        <end position="152"/>
    </location>
</feature>
<dbReference type="EMBL" id="JAMKOV010000002">
    <property type="protein sequence ID" value="KAI8042706.1"/>
    <property type="molecule type" value="Genomic_DNA"/>
</dbReference>
<keyword evidence="4" id="KW-1185">Reference proteome</keyword>
<reference evidence="3" key="1">
    <citation type="journal article" date="2023" name="Genome Biol. Evol.">
        <title>Long-read-based Genome Assembly of Drosophila gunungcola Reveals Fewer Chemosensory Genes in Flower-breeding Species.</title>
        <authorList>
            <person name="Negi A."/>
            <person name="Liao B.Y."/>
            <person name="Yeh S.D."/>
        </authorList>
    </citation>
    <scope>NUCLEOTIDE SEQUENCE</scope>
    <source>
        <strain evidence="3">Sukarami</strain>
    </source>
</reference>
<feature type="compositionally biased region" description="Basic and acidic residues" evidence="1">
    <location>
        <begin position="37"/>
        <end position="48"/>
    </location>
</feature>
<name>A0A9P9YTB9_9MUSC</name>
<evidence type="ECO:0000313" key="3">
    <source>
        <dbReference type="EMBL" id="KAI8042706.1"/>
    </source>
</evidence>
<evidence type="ECO:0000256" key="2">
    <source>
        <dbReference type="SAM" id="SignalP"/>
    </source>
</evidence>